<reference evidence="1" key="1">
    <citation type="journal article" date="2021" name="Mol. Ecol. Resour.">
        <title>Apolygus lucorum genome provides insights into omnivorousness and mesophyll feeding.</title>
        <authorList>
            <person name="Liu Y."/>
            <person name="Liu H."/>
            <person name="Wang H."/>
            <person name="Huang T."/>
            <person name="Liu B."/>
            <person name="Yang B."/>
            <person name="Yin L."/>
            <person name="Li B."/>
            <person name="Zhang Y."/>
            <person name="Zhang S."/>
            <person name="Jiang F."/>
            <person name="Zhang X."/>
            <person name="Ren Y."/>
            <person name="Wang B."/>
            <person name="Wang S."/>
            <person name="Lu Y."/>
            <person name="Wu K."/>
            <person name="Fan W."/>
            <person name="Wang G."/>
        </authorList>
    </citation>
    <scope>NUCLEOTIDE SEQUENCE</scope>
    <source>
        <strain evidence="1">12Hb</strain>
    </source>
</reference>
<organism evidence="1 2">
    <name type="scientific">Apolygus lucorum</name>
    <name type="common">Small green plant bug</name>
    <name type="synonym">Lygocoris lucorum</name>
    <dbReference type="NCBI Taxonomy" id="248454"/>
    <lineage>
        <taxon>Eukaryota</taxon>
        <taxon>Metazoa</taxon>
        <taxon>Ecdysozoa</taxon>
        <taxon>Arthropoda</taxon>
        <taxon>Hexapoda</taxon>
        <taxon>Insecta</taxon>
        <taxon>Pterygota</taxon>
        <taxon>Neoptera</taxon>
        <taxon>Paraneoptera</taxon>
        <taxon>Hemiptera</taxon>
        <taxon>Heteroptera</taxon>
        <taxon>Panheteroptera</taxon>
        <taxon>Cimicomorpha</taxon>
        <taxon>Miridae</taxon>
        <taxon>Mirini</taxon>
        <taxon>Apolygus</taxon>
    </lineage>
</organism>
<dbReference type="Proteomes" id="UP000466442">
    <property type="component" value="Unassembled WGS sequence"/>
</dbReference>
<protein>
    <submittedName>
        <fullName evidence="1">Uncharacterized protein</fullName>
    </submittedName>
</protein>
<keyword evidence="2" id="KW-1185">Reference proteome</keyword>
<dbReference type="AlphaFoldDB" id="A0A8S9XDS1"/>
<dbReference type="EMBL" id="WIXP02000008">
    <property type="protein sequence ID" value="KAF6206226.1"/>
    <property type="molecule type" value="Genomic_DNA"/>
</dbReference>
<comment type="caution">
    <text evidence="1">The sequence shown here is derived from an EMBL/GenBank/DDBJ whole genome shotgun (WGS) entry which is preliminary data.</text>
</comment>
<evidence type="ECO:0000313" key="1">
    <source>
        <dbReference type="EMBL" id="KAF6206226.1"/>
    </source>
</evidence>
<accession>A0A8S9XDS1</accession>
<name>A0A8S9XDS1_APOLU</name>
<evidence type="ECO:0000313" key="2">
    <source>
        <dbReference type="Proteomes" id="UP000466442"/>
    </source>
</evidence>
<dbReference type="OrthoDB" id="6628264at2759"/>
<sequence length="333" mass="38787">MDKIVSRRKFVRAFFTKLASKITEPGPEGDVTEFRVKMDSLKEKCQLLADLDAAVFESLVSADVEPEENEVIEELEVAQSYQDRYKAILLKYKSYLVDRDAQSVHSCHSYRTGLDLSPKVTKKTTVRALIDTGLQHSYIREHLGVQQGFEPTRTVSDAHALFGGDKLRTHTEVFKDWQQEGIIEKIFRDDWDKDNYLPHRPVFKEESTTRTRPVVDASVKENGSPSLKACLDKVINVLEFIQPPLQRFRLHRTGIVSDIRRTFLQMSRTHVTEDERNLFRFLWIDEYSIKFMWRKKTQFVKKSRARGVPFTILQDGAMKYNNKHCLTKRRGVL</sequence>
<gene>
    <name evidence="1" type="ORF">GE061_017455</name>
</gene>
<proteinExistence type="predicted"/>